<comment type="subcellular location">
    <subcellularLocation>
        <location evidence="1">Cell membrane</location>
        <topology evidence="1">Multi-pass membrane protein</topology>
    </subcellularLocation>
</comment>
<feature type="transmembrane region" description="Helical" evidence="8">
    <location>
        <begin position="121"/>
        <end position="140"/>
    </location>
</feature>
<dbReference type="AlphaFoldDB" id="A0A5J5IAY3"/>
<sequence>MPLKNNDTDKVQKPDDSGFTIKQEIVHSTIHGFGILFGIISIPILTALAAKNANMPAIIGASIYGFTFLMLFTFSTTYHGFQQPQVKKVLEIFDHISIYFLIAGTYTPFILIYLRNSFGDSLLIILWSLTLLGIVFKIFFTGRFEIVSVIIYVAMGWILLIGGKRFFTAMPSDVITFIIIGGGLYSIGIIFYLWNGFKWNHAVWHFFVLAAAVCHYVAVLLSV</sequence>
<evidence type="ECO:0000256" key="1">
    <source>
        <dbReference type="ARBA" id="ARBA00004651"/>
    </source>
</evidence>
<evidence type="ECO:0000313" key="10">
    <source>
        <dbReference type="Proteomes" id="UP000326903"/>
    </source>
</evidence>
<evidence type="ECO:0000256" key="7">
    <source>
        <dbReference type="PIRSR" id="PIRSR604254-1"/>
    </source>
</evidence>
<evidence type="ECO:0000256" key="2">
    <source>
        <dbReference type="ARBA" id="ARBA00008488"/>
    </source>
</evidence>
<dbReference type="GO" id="GO:0046872">
    <property type="term" value="F:metal ion binding"/>
    <property type="evidence" value="ECO:0007669"/>
    <property type="project" value="UniProtKB-KW"/>
</dbReference>
<keyword evidence="7" id="KW-0862">Zinc</keyword>
<feature type="binding site" evidence="7">
    <location>
        <position position="201"/>
    </location>
    <ligand>
        <name>Zn(2+)</name>
        <dbReference type="ChEBI" id="CHEBI:29105"/>
    </ligand>
</feature>
<organism evidence="9 10">
    <name type="scientific">Ginsengibacter hankyongi</name>
    <dbReference type="NCBI Taxonomy" id="2607284"/>
    <lineage>
        <taxon>Bacteria</taxon>
        <taxon>Pseudomonadati</taxon>
        <taxon>Bacteroidota</taxon>
        <taxon>Chitinophagia</taxon>
        <taxon>Chitinophagales</taxon>
        <taxon>Chitinophagaceae</taxon>
        <taxon>Ginsengibacter</taxon>
    </lineage>
</organism>
<dbReference type="Pfam" id="PF03006">
    <property type="entry name" value="HlyIII"/>
    <property type="match status" value="1"/>
</dbReference>
<dbReference type="GO" id="GO:0005886">
    <property type="term" value="C:plasma membrane"/>
    <property type="evidence" value="ECO:0007669"/>
    <property type="project" value="UniProtKB-SubCell"/>
</dbReference>
<name>A0A5J5IAY3_9BACT</name>
<evidence type="ECO:0000256" key="5">
    <source>
        <dbReference type="ARBA" id="ARBA00022989"/>
    </source>
</evidence>
<dbReference type="PANTHER" id="PTHR20855:SF3">
    <property type="entry name" value="LD03007P"/>
    <property type="match status" value="1"/>
</dbReference>
<comment type="similarity">
    <text evidence="2">Belongs to the UPF0073 (Hly-III) family.</text>
</comment>
<keyword evidence="6 8" id="KW-0472">Membrane</keyword>
<feature type="transmembrane region" description="Helical" evidence="8">
    <location>
        <begin position="96"/>
        <end position="114"/>
    </location>
</feature>
<feature type="transmembrane region" description="Helical" evidence="8">
    <location>
        <begin position="146"/>
        <end position="162"/>
    </location>
</feature>
<evidence type="ECO:0000256" key="8">
    <source>
        <dbReference type="SAM" id="Phobius"/>
    </source>
</evidence>
<comment type="caution">
    <text evidence="9">The sequence shown here is derived from an EMBL/GenBank/DDBJ whole genome shotgun (WGS) entry which is preliminary data.</text>
</comment>
<accession>A0A5J5IAY3</accession>
<dbReference type="Proteomes" id="UP000326903">
    <property type="component" value="Unassembled WGS sequence"/>
</dbReference>
<dbReference type="GO" id="GO:0140911">
    <property type="term" value="F:pore-forming activity"/>
    <property type="evidence" value="ECO:0007669"/>
    <property type="project" value="InterPro"/>
</dbReference>
<dbReference type="InterPro" id="IPR004254">
    <property type="entry name" value="AdipoR/HlyIII-related"/>
</dbReference>
<dbReference type="RefSeq" id="WP_150416690.1">
    <property type="nucleotide sequence ID" value="NZ_VYQF01000010.1"/>
</dbReference>
<evidence type="ECO:0000313" key="9">
    <source>
        <dbReference type="EMBL" id="KAA9035863.1"/>
    </source>
</evidence>
<reference evidence="9 10" key="1">
    <citation type="submission" date="2019-09" db="EMBL/GenBank/DDBJ databases">
        <title>Draft genome sequence of Ginsengibacter sp. BR5-29.</title>
        <authorList>
            <person name="Im W.-T."/>
        </authorList>
    </citation>
    <scope>NUCLEOTIDE SEQUENCE [LARGE SCALE GENOMIC DNA]</scope>
    <source>
        <strain evidence="9 10">BR5-29</strain>
    </source>
</reference>
<dbReference type="EMBL" id="VYQF01000010">
    <property type="protein sequence ID" value="KAA9035863.1"/>
    <property type="molecule type" value="Genomic_DNA"/>
</dbReference>
<gene>
    <name evidence="9" type="ORF">FW778_20120</name>
</gene>
<dbReference type="NCBIfam" id="TIGR01065">
    <property type="entry name" value="hlyIII"/>
    <property type="match status" value="1"/>
</dbReference>
<keyword evidence="10" id="KW-1185">Reference proteome</keyword>
<keyword evidence="7" id="KW-0479">Metal-binding</keyword>
<feature type="binding site" evidence="7">
    <location>
        <position position="205"/>
    </location>
    <ligand>
        <name>Zn(2+)</name>
        <dbReference type="ChEBI" id="CHEBI:29105"/>
    </ligand>
</feature>
<feature type="binding site" evidence="7">
    <location>
        <position position="79"/>
    </location>
    <ligand>
        <name>Zn(2+)</name>
        <dbReference type="ChEBI" id="CHEBI:29105"/>
    </ligand>
</feature>
<keyword evidence="3" id="KW-1003">Cell membrane</keyword>
<evidence type="ECO:0000256" key="6">
    <source>
        <dbReference type="ARBA" id="ARBA00023136"/>
    </source>
</evidence>
<feature type="transmembrane region" description="Helical" evidence="8">
    <location>
        <begin position="57"/>
        <end position="76"/>
    </location>
</feature>
<evidence type="ECO:0000256" key="3">
    <source>
        <dbReference type="ARBA" id="ARBA00022475"/>
    </source>
</evidence>
<keyword evidence="5 8" id="KW-1133">Transmembrane helix</keyword>
<feature type="transmembrane region" description="Helical" evidence="8">
    <location>
        <begin position="30"/>
        <end position="50"/>
    </location>
</feature>
<feature type="transmembrane region" description="Helical" evidence="8">
    <location>
        <begin position="201"/>
        <end position="221"/>
    </location>
</feature>
<protein>
    <submittedName>
        <fullName evidence="9">Hemolysin III family protein</fullName>
    </submittedName>
</protein>
<evidence type="ECO:0000256" key="4">
    <source>
        <dbReference type="ARBA" id="ARBA00022692"/>
    </source>
</evidence>
<feature type="transmembrane region" description="Helical" evidence="8">
    <location>
        <begin position="174"/>
        <end position="195"/>
    </location>
</feature>
<proteinExistence type="inferred from homology"/>
<keyword evidence="4 8" id="KW-0812">Transmembrane</keyword>
<dbReference type="InterPro" id="IPR005744">
    <property type="entry name" value="Hy-lIII"/>
</dbReference>
<dbReference type="PANTHER" id="PTHR20855">
    <property type="entry name" value="ADIPOR/PROGESTIN RECEPTOR-RELATED"/>
    <property type="match status" value="1"/>
</dbReference>